<dbReference type="PANTHER" id="PTHR45527:SF1">
    <property type="entry name" value="FATTY ACID SYNTHASE"/>
    <property type="match status" value="1"/>
</dbReference>
<evidence type="ECO:0000313" key="2">
    <source>
        <dbReference type="EMBL" id="TKI99123.1"/>
    </source>
</evidence>
<gene>
    <name evidence="2" type="ORF">FC699_02300</name>
</gene>
<dbReference type="InterPro" id="IPR023213">
    <property type="entry name" value="CAT-like_dom_sf"/>
</dbReference>
<evidence type="ECO:0000313" key="3">
    <source>
        <dbReference type="Proteomes" id="UP000305222"/>
    </source>
</evidence>
<dbReference type="GO" id="GO:0031177">
    <property type="term" value="F:phosphopantetheine binding"/>
    <property type="evidence" value="ECO:0007669"/>
    <property type="project" value="TreeGrafter"/>
</dbReference>
<feature type="non-terminal residue" evidence="2">
    <location>
        <position position="164"/>
    </location>
</feature>
<dbReference type="Gene3D" id="3.30.559.10">
    <property type="entry name" value="Chloramphenicol acetyltransferase-like domain"/>
    <property type="match status" value="1"/>
</dbReference>
<accession>A0A4V5TVU7</accession>
<feature type="domain" description="Condensation" evidence="1">
    <location>
        <begin position="11"/>
        <end position="163"/>
    </location>
</feature>
<dbReference type="Proteomes" id="UP000305222">
    <property type="component" value="Unassembled WGS sequence"/>
</dbReference>
<comment type="caution">
    <text evidence="2">The sequence shown here is derived from an EMBL/GenBank/DDBJ whole genome shotgun (WGS) entry which is preliminary data.</text>
</comment>
<proteinExistence type="predicted"/>
<dbReference type="InterPro" id="IPR001242">
    <property type="entry name" value="Condensation_dom"/>
</dbReference>
<dbReference type="GO" id="GO:0005737">
    <property type="term" value="C:cytoplasm"/>
    <property type="evidence" value="ECO:0007669"/>
    <property type="project" value="TreeGrafter"/>
</dbReference>
<organism evidence="2 3">
    <name type="scientific">Bacillus wiedmannii</name>
    <dbReference type="NCBI Taxonomy" id="1890302"/>
    <lineage>
        <taxon>Bacteria</taxon>
        <taxon>Bacillati</taxon>
        <taxon>Bacillota</taxon>
        <taxon>Bacilli</taxon>
        <taxon>Bacillales</taxon>
        <taxon>Bacillaceae</taxon>
        <taxon>Bacillus</taxon>
        <taxon>Bacillus cereus group</taxon>
    </lineage>
</organism>
<dbReference type="AlphaFoldDB" id="A0A4V5TVU7"/>
<sequence>MIKLDKQNLEDILGLTPIQEGLLFHYLKNPQSDEYFEQICLGILGRVDAGLFTKAWDAVVQTNEQLRTLFRWEKVKAPVQIVLKEHTPHIKIIDLTHKSESEKNILLEEIKVKDREKKFDLREIPFRVTLCILAEERHEMIISNHHIIYDGWSNGIILKEFLNA</sequence>
<protein>
    <recommendedName>
        <fullName evidence="1">Condensation domain-containing protein</fullName>
    </recommendedName>
</protein>
<name>A0A4V5TVU7_9BACI</name>
<dbReference type="GO" id="GO:0003824">
    <property type="term" value="F:catalytic activity"/>
    <property type="evidence" value="ECO:0007669"/>
    <property type="project" value="InterPro"/>
</dbReference>
<dbReference type="SUPFAM" id="SSF52777">
    <property type="entry name" value="CoA-dependent acyltransferases"/>
    <property type="match status" value="1"/>
</dbReference>
<dbReference type="GO" id="GO:0043041">
    <property type="term" value="P:amino acid activation for nonribosomal peptide biosynthetic process"/>
    <property type="evidence" value="ECO:0007669"/>
    <property type="project" value="TreeGrafter"/>
</dbReference>
<reference evidence="2 3" key="1">
    <citation type="journal article" date="2019" name="Environ. Microbiol.">
        <title>An active ?-lactamase is a part of an orchestrated cell wall stress resistance network of Bacillus subtilis and related rhizosphere species.</title>
        <authorList>
            <person name="Bucher T."/>
            <person name="Keren-Paz A."/>
            <person name="Hausser J."/>
            <person name="Olender T."/>
            <person name="Cytryn E."/>
            <person name="Kolodkin-Gal I."/>
        </authorList>
    </citation>
    <scope>NUCLEOTIDE SEQUENCE [LARGE SCALE GENOMIC DNA]</scope>
    <source>
        <strain evidence="2 3">I5</strain>
    </source>
</reference>
<dbReference type="GO" id="GO:0044550">
    <property type="term" value="P:secondary metabolite biosynthetic process"/>
    <property type="evidence" value="ECO:0007669"/>
    <property type="project" value="TreeGrafter"/>
</dbReference>
<dbReference type="PANTHER" id="PTHR45527">
    <property type="entry name" value="NONRIBOSOMAL PEPTIDE SYNTHETASE"/>
    <property type="match status" value="1"/>
</dbReference>
<dbReference type="Pfam" id="PF00668">
    <property type="entry name" value="Condensation"/>
    <property type="match status" value="1"/>
</dbReference>
<dbReference type="EMBL" id="SZON01000053">
    <property type="protein sequence ID" value="TKI99123.1"/>
    <property type="molecule type" value="Genomic_DNA"/>
</dbReference>
<dbReference type="GO" id="GO:0008610">
    <property type="term" value="P:lipid biosynthetic process"/>
    <property type="evidence" value="ECO:0007669"/>
    <property type="project" value="UniProtKB-ARBA"/>
</dbReference>
<evidence type="ECO:0000259" key="1">
    <source>
        <dbReference type="Pfam" id="PF00668"/>
    </source>
</evidence>